<protein>
    <submittedName>
        <fullName evidence="2">Uncharacterized protein</fullName>
    </submittedName>
</protein>
<dbReference type="Proteomes" id="UP000678393">
    <property type="component" value="Unassembled WGS sequence"/>
</dbReference>
<reference evidence="2" key="1">
    <citation type="submission" date="2021-04" db="EMBL/GenBank/DDBJ databases">
        <authorList>
            <consortium name="Molecular Ecology Group"/>
        </authorList>
    </citation>
    <scope>NUCLEOTIDE SEQUENCE</scope>
</reference>
<accession>A0A8S4A6D1</accession>
<comment type="caution">
    <text evidence="2">The sequence shown here is derived from an EMBL/GenBank/DDBJ whole genome shotgun (WGS) entry which is preliminary data.</text>
</comment>
<keyword evidence="1" id="KW-1133">Transmembrane helix</keyword>
<keyword evidence="3" id="KW-1185">Reference proteome</keyword>
<sequence>TSQLSVSGSPKHDHCITNNTSNVVTTSYSTSSPTALVSSVIIIVSVTFDILSFSSFSVVKF</sequence>
<gene>
    <name evidence="2" type="ORF">CUNI_LOCUS22382</name>
</gene>
<feature type="transmembrane region" description="Helical" evidence="1">
    <location>
        <begin position="35"/>
        <end position="59"/>
    </location>
</feature>
<evidence type="ECO:0000256" key="1">
    <source>
        <dbReference type="SAM" id="Phobius"/>
    </source>
</evidence>
<dbReference type="EMBL" id="CAJHNH020008575">
    <property type="protein sequence ID" value="CAG5136824.1"/>
    <property type="molecule type" value="Genomic_DNA"/>
</dbReference>
<keyword evidence="1" id="KW-0812">Transmembrane</keyword>
<evidence type="ECO:0000313" key="2">
    <source>
        <dbReference type="EMBL" id="CAG5136824.1"/>
    </source>
</evidence>
<proteinExistence type="predicted"/>
<keyword evidence="1" id="KW-0472">Membrane</keyword>
<feature type="non-terminal residue" evidence="2">
    <location>
        <position position="1"/>
    </location>
</feature>
<evidence type="ECO:0000313" key="3">
    <source>
        <dbReference type="Proteomes" id="UP000678393"/>
    </source>
</evidence>
<dbReference type="AlphaFoldDB" id="A0A8S4A6D1"/>
<organism evidence="2 3">
    <name type="scientific">Candidula unifasciata</name>
    <dbReference type="NCBI Taxonomy" id="100452"/>
    <lineage>
        <taxon>Eukaryota</taxon>
        <taxon>Metazoa</taxon>
        <taxon>Spiralia</taxon>
        <taxon>Lophotrochozoa</taxon>
        <taxon>Mollusca</taxon>
        <taxon>Gastropoda</taxon>
        <taxon>Heterobranchia</taxon>
        <taxon>Euthyneura</taxon>
        <taxon>Panpulmonata</taxon>
        <taxon>Eupulmonata</taxon>
        <taxon>Stylommatophora</taxon>
        <taxon>Helicina</taxon>
        <taxon>Helicoidea</taxon>
        <taxon>Geomitridae</taxon>
        <taxon>Candidula</taxon>
    </lineage>
</organism>
<name>A0A8S4A6D1_9EUPU</name>